<dbReference type="Proteomes" id="UP000624325">
    <property type="component" value="Unassembled WGS sequence"/>
</dbReference>
<dbReference type="EMBL" id="BONC01000043">
    <property type="protein sequence ID" value="GIF59201.1"/>
    <property type="molecule type" value="Genomic_DNA"/>
</dbReference>
<name>A0ABQ4C9R8_9ACTN</name>
<accession>A0ABQ4C9R8</accession>
<dbReference type="PROSITE" id="PS50234">
    <property type="entry name" value="VWFA"/>
    <property type="match status" value="1"/>
</dbReference>
<dbReference type="SUPFAM" id="SSF53850">
    <property type="entry name" value="Periplasmic binding protein-like II"/>
    <property type="match status" value="1"/>
</dbReference>
<dbReference type="Gene3D" id="3.40.50.410">
    <property type="entry name" value="von Willebrand factor, type A domain"/>
    <property type="match status" value="1"/>
</dbReference>
<gene>
    <name evidence="2" type="ORF">Air01nite_52960</name>
</gene>
<protein>
    <recommendedName>
        <fullName evidence="1">VWFA domain-containing protein</fullName>
    </recommendedName>
</protein>
<evidence type="ECO:0000313" key="3">
    <source>
        <dbReference type="Proteomes" id="UP000624325"/>
    </source>
</evidence>
<evidence type="ECO:0000313" key="2">
    <source>
        <dbReference type="EMBL" id="GIF59201.1"/>
    </source>
</evidence>
<dbReference type="InterPro" id="IPR036465">
    <property type="entry name" value="vWFA_dom_sf"/>
</dbReference>
<dbReference type="SUPFAM" id="SSF53300">
    <property type="entry name" value="vWA-like"/>
    <property type="match status" value="1"/>
</dbReference>
<reference evidence="2 3" key="1">
    <citation type="submission" date="2021-01" db="EMBL/GenBank/DDBJ databases">
        <title>Whole genome shotgun sequence of Asanoa iriomotensis NBRC 100142.</title>
        <authorList>
            <person name="Komaki H."/>
            <person name="Tamura T."/>
        </authorList>
    </citation>
    <scope>NUCLEOTIDE SEQUENCE [LARGE SCALE GENOMIC DNA]</scope>
    <source>
        <strain evidence="2 3">NBRC 100142</strain>
    </source>
</reference>
<proteinExistence type="predicted"/>
<organism evidence="2 3">
    <name type="scientific">Asanoa iriomotensis</name>
    <dbReference type="NCBI Taxonomy" id="234613"/>
    <lineage>
        <taxon>Bacteria</taxon>
        <taxon>Bacillati</taxon>
        <taxon>Actinomycetota</taxon>
        <taxon>Actinomycetes</taxon>
        <taxon>Micromonosporales</taxon>
        <taxon>Micromonosporaceae</taxon>
        <taxon>Asanoa</taxon>
    </lineage>
</organism>
<evidence type="ECO:0000259" key="1">
    <source>
        <dbReference type="PROSITE" id="PS50234"/>
    </source>
</evidence>
<sequence>MLSSALVLVLAGWAAVTYLDRTRSDPACAQRTSVRIAAAPSVAAPAREVGERLAARDRCLDIAIDSRESADVSRQLADTAPGAEPSGLPDVWLPESTLWLRKARAAGAFQVPEAGVSVASTPVVLALDERTARRLGWPDRALDWKTLVTAEQPPVPVVLPDPATSPLGFGGLAGIRAFAGNGPGAAAATAAIMRRLAPRTVAMSGETPPAPGAPGAAGGESAVISTEQEVLRTEGRVAVYPARPVPSPDYPYAVLSSSPAREGAAAFLRAMLADEGVSALTRHGLRTAGGAPPTGSHEAGRIREATYAPAPIPTDGETATLLNAWGGVHISARLLAVLDISGSMAAQIPGTAETRLSATVKAAQGGVQLLLGTTEIGIWTFSTDLDGNRDYQEVVPVGPVGPRRADIVARLGQVKVKPNGATGLYDTTLAAYRDGARNWTAGRINLVLVLTDGKDDNASGISRAELLRDLGELQDRRRPLPILFIGVGPEIDSGELNQIAEATGGRVALTPNPAGIRQIFFTALAEFSCLPPKCRR</sequence>
<dbReference type="Pfam" id="PF00092">
    <property type="entry name" value="VWA"/>
    <property type="match status" value="1"/>
</dbReference>
<dbReference type="SMART" id="SM00327">
    <property type="entry name" value="VWA"/>
    <property type="match status" value="1"/>
</dbReference>
<comment type="caution">
    <text evidence="2">The sequence shown here is derived from an EMBL/GenBank/DDBJ whole genome shotgun (WGS) entry which is preliminary data.</text>
</comment>
<feature type="domain" description="VWFA" evidence="1">
    <location>
        <begin position="333"/>
        <end position="524"/>
    </location>
</feature>
<dbReference type="Pfam" id="PF13531">
    <property type="entry name" value="SBP_bac_11"/>
    <property type="match status" value="1"/>
</dbReference>
<dbReference type="RefSeq" id="WP_203706037.1">
    <property type="nucleotide sequence ID" value="NZ_BAAALU010000008.1"/>
</dbReference>
<keyword evidence="3" id="KW-1185">Reference proteome</keyword>
<dbReference type="InterPro" id="IPR002035">
    <property type="entry name" value="VWF_A"/>
</dbReference>